<reference evidence="2 3" key="1">
    <citation type="submission" date="2024-05" db="EMBL/GenBank/DDBJ databases">
        <title>A draft genome resource for the thread blight pathogen Marasmius tenuissimus strain MS-2.</title>
        <authorList>
            <person name="Yulfo-Soto G.E."/>
            <person name="Baruah I.K."/>
            <person name="Amoako-Attah I."/>
            <person name="Bukari Y."/>
            <person name="Meinhardt L.W."/>
            <person name="Bailey B.A."/>
            <person name="Cohen S.P."/>
        </authorList>
    </citation>
    <scope>NUCLEOTIDE SEQUENCE [LARGE SCALE GENOMIC DNA]</scope>
    <source>
        <strain evidence="2 3">MS-2</strain>
    </source>
</reference>
<dbReference type="Pfam" id="PF01693">
    <property type="entry name" value="Cauli_VI"/>
    <property type="match status" value="1"/>
</dbReference>
<evidence type="ECO:0000313" key="2">
    <source>
        <dbReference type="EMBL" id="KAL0058495.1"/>
    </source>
</evidence>
<name>A0ABR2ZAW4_9AGAR</name>
<dbReference type="InterPro" id="IPR011320">
    <property type="entry name" value="RNase_H1_N"/>
</dbReference>
<gene>
    <name evidence="2" type="ORF">AAF712_014812</name>
</gene>
<dbReference type="InterPro" id="IPR037056">
    <property type="entry name" value="RNase_H1_N_sf"/>
</dbReference>
<protein>
    <recommendedName>
        <fullName evidence="1">Ribonuclease H1 N-terminal domain-containing protein</fullName>
    </recommendedName>
</protein>
<dbReference type="EMBL" id="JBBXMP010000306">
    <property type="protein sequence ID" value="KAL0058495.1"/>
    <property type="molecule type" value="Genomic_DNA"/>
</dbReference>
<keyword evidence="3" id="KW-1185">Reference proteome</keyword>
<dbReference type="Proteomes" id="UP001437256">
    <property type="component" value="Unassembled WGS sequence"/>
</dbReference>
<feature type="domain" description="Ribonuclease H1 N-terminal" evidence="1">
    <location>
        <begin position="47"/>
        <end position="88"/>
    </location>
</feature>
<dbReference type="SUPFAM" id="SSF55658">
    <property type="entry name" value="L9 N-domain-like"/>
    <property type="match status" value="1"/>
</dbReference>
<dbReference type="InterPro" id="IPR009027">
    <property type="entry name" value="Ribosomal_bL9/RNase_H1_N"/>
</dbReference>
<dbReference type="Gene3D" id="3.40.970.10">
    <property type="entry name" value="Ribonuclease H1, N-terminal domain"/>
    <property type="match status" value="1"/>
</dbReference>
<comment type="caution">
    <text evidence="2">The sequence shown here is derived from an EMBL/GenBank/DDBJ whole genome shotgun (WGS) entry which is preliminary data.</text>
</comment>
<evidence type="ECO:0000259" key="1">
    <source>
        <dbReference type="Pfam" id="PF01693"/>
    </source>
</evidence>
<sequence>MPSQSAPGAADESSDHHIVAYYEERYPGRVPQPKDLTNEPDPKFPMYYIVTAGRSVGIFTDWNLVSDLVMGVSKARFYKRKEYVQAWAAYRYSWASKRVRVLQTHQDSAPLHTQLADSGLDFSLGNAPL</sequence>
<accession>A0ABR2ZAW4</accession>
<organism evidence="2 3">
    <name type="scientific">Marasmius tenuissimus</name>
    <dbReference type="NCBI Taxonomy" id="585030"/>
    <lineage>
        <taxon>Eukaryota</taxon>
        <taxon>Fungi</taxon>
        <taxon>Dikarya</taxon>
        <taxon>Basidiomycota</taxon>
        <taxon>Agaricomycotina</taxon>
        <taxon>Agaricomycetes</taxon>
        <taxon>Agaricomycetidae</taxon>
        <taxon>Agaricales</taxon>
        <taxon>Marasmiineae</taxon>
        <taxon>Marasmiaceae</taxon>
        <taxon>Marasmius</taxon>
    </lineage>
</organism>
<evidence type="ECO:0000313" key="3">
    <source>
        <dbReference type="Proteomes" id="UP001437256"/>
    </source>
</evidence>
<proteinExistence type="predicted"/>